<evidence type="ECO:0000259" key="2">
    <source>
        <dbReference type="Pfam" id="PF03779"/>
    </source>
</evidence>
<dbReference type="Pfam" id="PF03779">
    <property type="entry name" value="SPW"/>
    <property type="match status" value="1"/>
</dbReference>
<keyword evidence="4" id="KW-1185">Reference proteome</keyword>
<dbReference type="Proteomes" id="UP001356428">
    <property type="component" value="Chromosome"/>
</dbReference>
<reference evidence="3 4" key="1">
    <citation type="submission" date="2022-10" db="EMBL/GenBank/DDBJ databases">
        <title>The complete genomes of actinobacterial strains from the NBC collection.</title>
        <authorList>
            <person name="Joergensen T.S."/>
            <person name="Alvarez Arevalo M."/>
            <person name="Sterndorff E.B."/>
            <person name="Faurdal D."/>
            <person name="Vuksanovic O."/>
            <person name="Mourched A.-S."/>
            <person name="Charusanti P."/>
            <person name="Shaw S."/>
            <person name="Blin K."/>
            <person name="Weber T."/>
        </authorList>
    </citation>
    <scope>NUCLEOTIDE SEQUENCE [LARGE SCALE GENOMIC DNA]</scope>
    <source>
        <strain evidence="3 4">NBC 01792</strain>
    </source>
</reference>
<accession>A0ABZ1ERE1</accession>
<dbReference type="RefSeq" id="WP_326706724.1">
    <property type="nucleotide sequence ID" value="NZ_CP109083.1"/>
</dbReference>
<proteinExistence type="predicted"/>
<protein>
    <submittedName>
        <fullName evidence="3">SPW repeat protein</fullName>
    </submittedName>
</protein>
<feature type="transmembrane region" description="Helical" evidence="1">
    <location>
        <begin position="126"/>
        <end position="144"/>
    </location>
</feature>
<keyword evidence="1" id="KW-0472">Membrane</keyword>
<evidence type="ECO:0000313" key="4">
    <source>
        <dbReference type="Proteomes" id="UP001356428"/>
    </source>
</evidence>
<feature type="transmembrane region" description="Helical" evidence="1">
    <location>
        <begin position="95"/>
        <end position="114"/>
    </location>
</feature>
<sequence>MSNVSDARSGIRGDMAGHPDASEMSARYDRVMGGRDVALVDAPVFLVGLYCAVSPWVLHFTTSQPALVTHNLVMGIAIAVLALGFTMMPERMYGLSWAMCAIGAWVIVSTWVVGSSPDAGVVVNNIIVGGLTVLLGLVCAGAAMRSRTTSSPSGARPSSPSGA</sequence>
<keyword evidence="1" id="KW-0812">Transmembrane</keyword>
<dbReference type="EMBL" id="CP109083">
    <property type="protein sequence ID" value="WSB06695.1"/>
    <property type="molecule type" value="Genomic_DNA"/>
</dbReference>
<name>A0ABZ1ERE1_9ACTN</name>
<evidence type="ECO:0000256" key="1">
    <source>
        <dbReference type="SAM" id="Phobius"/>
    </source>
</evidence>
<feature type="transmembrane region" description="Helical" evidence="1">
    <location>
        <begin position="70"/>
        <end position="88"/>
    </location>
</feature>
<gene>
    <name evidence="3" type="ORF">OG849_05320</name>
</gene>
<dbReference type="InterPro" id="IPR005530">
    <property type="entry name" value="SPW"/>
</dbReference>
<keyword evidence="1" id="KW-1133">Transmembrane helix</keyword>
<evidence type="ECO:0000313" key="3">
    <source>
        <dbReference type="EMBL" id="WSB06695.1"/>
    </source>
</evidence>
<feature type="domain" description="SPW repeat-containing integral membrane" evidence="2">
    <location>
        <begin position="41"/>
        <end position="137"/>
    </location>
</feature>
<feature type="transmembrane region" description="Helical" evidence="1">
    <location>
        <begin position="37"/>
        <end position="58"/>
    </location>
</feature>
<organism evidence="3 4">
    <name type="scientific">Streptomyces cyaneofuscatus</name>
    <dbReference type="NCBI Taxonomy" id="66883"/>
    <lineage>
        <taxon>Bacteria</taxon>
        <taxon>Bacillati</taxon>
        <taxon>Actinomycetota</taxon>
        <taxon>Actinomycetes</taxon>
        <taxon>Kitasatosporales</taxon>
        <taxon>Streptomycetaceae</taxon>
        <taxon>Streptomyces</taxon>
    </lineage>
</organism>